<dbReference type="OrthoDB" id="9795828at2"/>
<evidence type="ECO:0000256" key="11">
    <source>
        <dbReference type="ARBA" id="ARBA00023012"/>
    </source>
</evidence>
<proteinExistence type="predicted"/>
<dbReference type="SUPFAM" id="SSF55874">
    <property type="entry name" value="ATPase domain of HSP90 chaperone/DNA topoisomerase II/histidine kinase"/>
    <property type="match status" value="1"/>
</dbReference>
<dbReference type="SMART" id="SM00387">
    <property type="entry name" value="HATPase_c"/>
    <property type="match status" value="1"/>
</dbReference>
<dbReference type="GO" id="GO:0046983">
    <property type="term" value="F:protein dimerization activity"/>
    <property type="evidence" value="ECO:0007669"/>
    <property type="project" value="InterPro"/>
</dbReference>
<evidence type="ECO:0000256" key="2">
    <source>
        <dbReference type="ARBA" id="ARBA00004651"/>
    </source>
</evidence>
<name>A0A1H6U705_9LACT</name>
<dbReference type="STRING" id="1130080.SAMN04488113_12829"/>
<dbReference type="InterPro" id="IPR036890">
    <property type="entry name" value="HATPase_C_sf"/>
</dbReference>
<evidence type="ECO:0000259" key="15">
    <source>
        <dbReference type="PROSITE" id="PS50109"/>
    </source>
</evidence>
<feature type="transmembrane region" description="Helical" evidence="14">
    <location>
        <begin position="12"/>
        <end position="30"/>
    </location>
</feature>
<dbReference type="InterPro" id="IPR003594">
    <property type="entry name" value="HATPase_dom"/>
</dbReference>
<comment type="subcellular location">
    <subcellularLocation>
        <location evidence="2 13">Cell membrane</location>
        <topology evidence="2 13">Multi-pass membrane protein</topology>
    </subcellularLocation>
</comment>
<organism evidence="16 17">
    <name type="scientific">Alkalibacterium gilvum</name>
    <dbReference type="NCBI Taxonomy" id="1130080"/>
    <lineage>
        <taxon>Bacteria</taxon>
        <taxon>Bacillati</taxon>
        <taxon>Bacillota</taxon>
        <taxon>Bacilli</taxon>
        <taxon>Lactobacillales</taxon>
        <taxon>Carnobacteriaceae</taxon>
        <taxon>Alkalibacterium</taxon>
    </lineage>
</organism>
<keyword evidence="8 13" id="KW-0418">Kinase</keyword>
<sequence length="350" mass="40061">MKKTLSQLIKFFLLFLFILLFITLLIFLSISENQSFTALYRADIFGVSLIFFLILFSLVLAGIMSTYLRLFEKIKLRKVEEGLRMMSQGHYSASIFLNMYSLDTPLQINEDIDRQFLKLHEKLMFMADEALKNAEEDKALDEETKNDILEGERKRIARELHDSVSQQLFAASMMLSAVNQQIEESTEGVVSQLKMVEQTINASQTEMRALLLHLRPVQLDGKSLKQGIEHLLKELTSKIEVNIHYEIERITMPTVMEDHFFRILQELLSNVLRHAKAKVLEVYLTQNNNVIQLRVNDDGVGFDVEKPKSGSYGLQNIKERIEGMGGSVKVVSLPSFGTRIEINVPLIVGE</sequence>
<evidence type="ECO:0000256" key="14">
    <source>
        <dbReference type="SAM" id="Phobius"/>
    </source>
</evidence>
<evidence type="ECO:0000313" key="16">
    <source>
        <dbReference type="EMBL" id="SEI88123.1"/>
    </source>
</evidence>
<dbReference type="Pfam" id="PF07730">
    <property type="entry name" value="HisKA_3"/>
    <property type="match status" value="1"/>
</dbReference>
<evidence type="ECO:0000256" key="4">
    <source>
        <dbReference type="ARBA" id="ARBA00022553"/>
    </source>
</evidence>
<keyword evidence="3 13" id="KW-1003">Cell membrane</keyword>
<keyword evidence="10 14" id="KW-1133">Transmembrane helix</keyword>
<dbReference type="CDD" id="cd16917">
    <property type="entry name" value="HATPase_UhpB-NarQ-NarX-like"/>
    <property type="match status" value="1"/>
</dbReference>
<dbReference type="GO" id="GO:0000155">
    <property type="term" value="F:phosphorelay sensor kinase activity"/>
    <property type="evidence" value="ECO:0007669"/>
    <property type="project" value="UniProtKB-UniRule"/>
</dbReference>
<feature type="domain" description="Histidine kinase" evidence="15">
    <location>
        <begin position="155"/>
        <end position="348"/>
    </location>
</feature>
<dbReference type="InterPro" id="IPR017202">
    <property type="entry name" value="LiaS/VraS"/>
</dbReference>
<keyword evidence="11 13" id="KW-0902">Two-component regulatory system</keyword>
<keyword evidence="9 13" id="KW-0067">ATP-binding</keyword>
<evidence type="ECO:0000256" key="10">
    <source>
        <dbReference type="ARBA" id="ARBA00022989"/>
    </source>
</evidence>
<keyword evidence="12 13" id="KW-0472">Membrane</keyword>
<protein>
    <recommendedName>
        <fullName evidence="13">Sensor histidine kinase</fullName>
        <ecNumber evidence="13">2.7.13.3</ecNumber>
    </recommendedName>
</protein>
<dbReference type="GO" id="GO:0005886">
    <property type="term" value="C:plasma membrane"/>
    <property type="evidence" value="ECO:0007669"/>
    <property type="project" value="UniProtKB-SubCell"/>
</dbReference>
<evidence type="ECO:0000256" key="1">
    <source>
        <dbReference type="ARBA" id="ARBA00000085"/>
    </source>
</evidence>
<keyword evidence="6 14" id="KW-0812">Transmembrane</keyword>
<dbReference type="PROSITE" id="PS50109">
    <property type="entry name" value="HIS_KIN"/>
    <property type="match status" value="1"/>
</dbReference>
<dbReference type="GO" id="GO:0005524">
    <property type="term" value="F:ATP binding"/>
    <property type="evidence" value="ECO:0007669"/>
    <property type="project" value="UniProtKB-UniRule"/>
</dbReference>
<evidence type="ECO:0000256" key="5">
    <source>
        <dbReference type="ARBA" id="ARBA00022679"/>
    </source>
</evidence>
<dbReference type="EMBL" id="FNYW01000028">
    <property type="protein sequence ID" value="SEI88123.1"/>
    <property type="molecule type" value="Genomic_DNA"/>
</dbReference>
<reference evidence="17" key="1">
    <citation type="submission" date="2016-10" db="EMBL/GenBank/DDBJ databases">
        <authorList>
            <person name="Varghese N."/>
            <person name="Submissions S."/>
        </authorList>
    </citation>
    <scope>NUCLEOTIDE SEQUENCE [LARGE SCALE GENOMIC DNA]</scope>
    <source>
        <strain evidence="17">DSM 25751</strain>
    </source>
</reference>
<evidence type="ECO:0000313" key="17">
    <source>
        <dbReference type="Proteomes" id="UP000198564"/>
    </source>
</evidence>
<gene>
    <name evidence="16" type="ORF">SAMN04488113_12829</name>
</gene>
<evidence type="ECO:0000256" key="3">
    <source>
        <dbReference type="ARBA" id="ARBA00022475"/>
    </source>
</evidence>
<dbReference type="PANTHER" id="PTHR24421:SF37">
    <property type="entry name" value="SENSOR HISTIDINE KINASE NARS"/>
    <property type="match status" value="1"/>
</dbReference>
<evidence type="ECO:0000256" key="13">
    <source>
        <dbReference type="PIRNR" id="PIRNR037431"/>
    </source>
</evidence>
<keyword evidence="5 13" id="KW-0808">Transferase</keyword>
<dbReference type="InterPro" id="IPR011712">
    <property type="entry name" value="Sig_transdc_His_kin_sub3_dim/P"/>
</dbReference>
<evidence type="ECO:0000256" key="12">
    <source>
        <dbReference type="ARBA" id="ARBA00023136"/>
    </source>
</evidence>
<dbReference type="Gene3D" id="1.20.5.1930">
    <property type="match status" value="1"/>
</dbReference>
<dbReference type="InterPro" id="IPR050482">
    <property type="entry name" value="Sensor_HK_TwoCompSys"/>
</dbReference>
<dbReference type="PIRSF" id="PIRSF037431">
    <property type="entry name" value="STHK_LiaS"/>
    <property type="match status" value="1"/>
</dbReference>
<evidence type="ECO:0000256" key="6">
    <source>
        <dbReference type="ARBA" id="ARBA00022692"/>
    </source>
</evidence>
<feature type="transmembrane region" description="Helical" evidence="14">
    <location>
        <begin position="42"/>
        <end position="68"/>
    </location>
</feature>
<keyword evidence="7 13" id="KW-0547">Nucleotide-binding</keyword>
<dbReference type="Pfam" id="PF02518">
    <property type="entry name" value="HATPase_c"/>
    <property type="match status" value="1"/>
</dbReference>
<keyword evidence="17" id="KW-1185">Reference proteome</keyword>
<evidence type="ECO:0000256" key="9">
    <source>
        <dbReference type="ARBA" id="ARBA00022840"/>
    </source>
</evidence>
<dbReference type="EC" id="2.7.13.3" evidence="13"/>
<comment type="catalytic activity">
    <reaction evidence="1 13">
        <text>ATP + protein L-histidine = ADP + protein N-phospho-L-histidine.</text>
        <dbReference type="EC" id="2.7.13.3"/>
    </reaction>
</comment>
<dbReference type="AlphaFoldDB" id="A0A1H6U705"/>
<keyword evidence="4" id="KW-0597">Phosphoprotein</keyword>
<dbReference type="Gene3D" id="3.30.565.10">
    <property type="entry name" value="Histidine kinase-like ATPase, C-terminal domain"/>
    <property type="match status" value="1"/>
</dbReference>
<evidence type="ECO:0000256" key="8">
    <source>
        <dbReference type="ARBA" id="ARBA00022777"/>
    </source>
</evidence>
<dbReference type="InterPro" id="IPR005467">
    <property type="entry name" value="His_kinase_dom"/>
</dbReference>
<dbReference type="PANTHER" id="PTHR24421">
    <property type="entry name" value="NITRATE/NITRITE SENSOR PROTEIN NARX-RELATED"/>
    <property type="match status" value="1"/>
</dbReference>
<evidence type="ECO:0000256" key="7">
    <source>
        <dbReference type="ARBA" id="ARBA00022741"/>
    </source>
</evidence>
<dbReference type="Proteomes" id="UP000198564">
    <property type="component" value="Unassembled WGS sequence"/>
</dbReference>
<accession>A0A1H6U705</accession>